<dbReference type="SUPFAM" id="SSF48264">
    <property type="entry name" value="Cytochrome P450"/>
    <property type="match status" value="1"/>
</dbReference>
<dbReference type="Gene3D" id="1.10.630.10">
    <property type="entry name" value="Cytochrome P450"/>
    <property type="match status" value="1"/>
</dbReference>
<evidence type="ECO:0000313" key="16">
    <source>
        <dbReference type="EMBL" id="KAJ8982605.1"/>
    </source>
</evidence>
<comment type="subcellular location">
    <subcellularLocation>
        <location evidence="4">Endoplasmic reticulum membrane</location>
        <topology evidence="4">Peripheral membrane protein</topology>
    </subcellularLocation>
    <subcellularLocation>
        <location evidence="3">Microsome membrane</location>
        <topology evidence="3">Peripheral membrane protein</topology>
    </subcellularLocation>
</comment>
<keyword evidence="10 14" id="KW-0560">Oxidoreductase</keyword>
<dbReference type="InterPro" id="IPR017972">
    <property type="entry name" value="Cyt_P450_CS"/>
</dbReference>
<keyword evidence="15" id="KW-1133">Transmembrane helix</keyword>
<sequence>MDNLLMAHVHLPPFLKPNFDDWSAYELLLLAALTTALIWYLQFSWGQRRLYKYARNVPGPFAYPLIGSAHHFLGDPYQIFTNITGLYEKYPGIFKVWYGHRLFYAVSDPKYFEICCRTACRKNIGTGTRNQWWDMDFLQRPQANILVEQLTNYAEKGEFDIFHVVSKYSLDTICESTMGVKVNAQTTDSPFPKWVDRIFEIVFLRIFVFWYHFDFIFNMTMLAKDFSCCIENMHRYSEHVSQCIKQLVQCIQSVVREKKIAHEKEMGQLKQKGIQIKKRYDENSQFTEQELTEEVNTFIIAGSDTTASTSSFALVAMGLHQDLQQKVFEEVIDVIGPDRAVEPADLPHLKYTERFVKETLRIFPVAGFVVRAVEEDVDIGDHVLPSGSSVIFGILRAHTNEKYWPDPYKFDPDRFLPEEVAKRHPCTYVPFSYGPRNCIGMKYGMMSIKTLIATVIRRYRIHTSYKRLEDIKLKSNLVLRPKDGYKVSIEVRQ</sequence>
<name>A0ABQ9JWP4_9CUCU</name>
<dbReference type="InterPro" id="IPR050196">
    <property type="entry name" value="Cytochrome_P450_Monoox"/>
</dbReference>
<keyword evidence="9" id="KW-0492">Microsome</keyword>
<evidence type="ECO:0000256" key="14">
    <source>
        <dbReference type="RuleBase" id="RU000461"/>
    </source>
</evidence>
<dbReference type="EMBL" id="JAPWTJ010000117">
    <property type="protein sequence ID" value="KAJ8982605.1"/>
    <property type="molecule type" value="Genomic_DNA"/>
</dbReference>
<dbReference type="Proteomes" id="UP001162164">
    <property type="component" value="Unassembled WGS sequence"/>
</dbReference>
<comment type="function">
    <text evidence="2">May be involved in the metabolism of insect hormones and in the breakdown of synthetic insecticides.</text>
</comment>
<evidence type="ECO:0000256" key="6">
    <source>
        <dbReference type="ARBA" id="ARBA00022617"/>
    </source>
</evidence>
<keyword evidence="15" id="KW-0812">Transmembrane</keyword>
<evidence type="ECO:0000313" key="17">
    <source>
        <dbReference type="Proteomes" id="UP001162164"/>
    </source>
</evidence>
<evidence type="ECO:0000256" key="9">
    <source>
        <dbReference type="ARBA" id="ARBA00022848"/>
    </source>
</evidence>
<keyword evidence="6 14" id="KW-0349">Heme</keyword>
<evidence type="ECO:0000256" key="15">
    <source>
        <dbReference type="SAM" id="Phobius"/>
    </source>
</evidence>
<protein>
    <recommendedName>
        <fullName evidence="18">Cytochrome P450</fullName>
    </recommendedName>
</protein>
<evidence type="ECO:0000256" key="4">
    <source>
        <dbReference type="ARBA" id="ARBA00004406"/>
    </source>
</evidence>
<evidence type="ECO:0000256" key="11">
    <source>
        <dbReference type="ARBA" id="ARBA00023004"/>
    </source>
</evidence>
<dbReference type="PROSITE" id="PS00086">
    <property type="entry name" value="CYTOCHROME_P450"/>
    <property type="match status" value="1"/>
</dbReference>
<evidence type="ECO:0000256" key="3">
    <source>
        <dbReference type="ARBA" id="ARBA00004174"/>
    </source>
</evidence>
<evidence type="ECO:0000256" key="13">
    <source>
        <dbReference type="ARBA" id="ARBA00023136"/>
    </source>
</evidence>
<feature type="transmembrane region" description="Helical" evidence="15">
    <location>
        <begin position="202"/>
        <end position="223"/>
    </location>
</feature>
<organism evidence="16 17">
    <name type="scientific">Molorchus minor</name>
    <dbReference type="NCBI Taxonomy" id="1323400"/>
    <lineage>
        <taxon>Eukaryota</taxon>
        <taxon>Metazoa</taxon>
        <taxon>Ecdysozoa</taxon>
        <taxon>Arthropoda</taxon>
        <taxon>Hexapoda</taxon>
        <taxon>Insecta</taxon>
        <taxon>Pterygota</taxon>
        <taxon>Neoptera</taxon>
        <taxon>Endopterygota</taxon>
        <taxon>Coleoptera</taxon>
        <taxon>Polyphaga</taxon>
        <taxon>Cucujiformia</taxon>
        <taxon>Chrysomeloidea</taxon>
        <taxon>Cerambycidae</taxon>
        <taxon>Lamiinae</taxon>
        <taxon>Monochamini</taxon>
        <taxon>Molorchus</taxon>
    </lineage>
</organism>
<reference evidence="16" key="1">
    <citation type="journal article" date="2023" name="Insect Mol. Biol.">
        <title>Genome sequencing provides insights into the evolution of gene families encoding plant cell wall-degrading enzymes in longhorned beetles.</title>
        <authorList>
            <person name="Shin N.R."/>
            <person name="Okamura Y."/>
            <person name="Kirsch R."/>
            <person name="Pauchet Y."/>
        </authorList>
    </citation>
    <scope>NUCLEOTIDE SEQUENCE</scope>
    <source>
        <strain evidence="16">MMC_N1</strain>
    </source>
</reference>
<accession>A0ABQ9JWP4</accession>
<evidence type="ECO:0000256" key="2">
    <source>
        <dbReference type="ARBA" id="ARBA00003690"/>
    </source>
</evidence>
<dbReference type="PANTHER" id="PTHR24291:SF189">
    <property type="entry name" value="CYTOCHROME P450 4C3-RELATED"/>
    <property type="match status" value="1"/>
</dbReference>
<evidence type="ECO:0000256" key="8">
    <source>
        <dbReference type="ARBA" id="ARBA00022824"/>
    </source>
</evidence>
<dbReference type="InterPro" id="IPR036396">
    <property type="entry name" value="Cyt_P450_sf"/>
</dbReference>
<keyword evidence="17" id="KW-1185">Reference proteome</keyword>
<evidence type="ECO:0000256" key="7">
    <source>
        <dbReference type="ARBA" id="ARBA00022723"/>
    </source>
</evidence>
<dbReference type="Pfam" id="PF00067">
    <property type="entry name" value="p450"/>
    <property type="match status" value="1"/>
</dbReference>
<comment type="cofactor">
    <cofactor evidence="1">
        <name>heme</name>
        <dbReference type="ChEBI" id="CHEBI:30413"/>
    </cofactor>
</comment>
<evidence type="ECO:0000256" key="5">
    <source>
        <dbReference type="ARBA" id="ARBA00010617"/>
    </source>
</evidence>
<comment type="caution">
    <text evidence="16">The sequence shown here is derived from an EMBL/GenBank/DDBJ whole genome shotgun (WGS) entry which is preliminary data.</text>
</comment>
<dbReference type="InterPro" id="IPR001128">
    <property type="entry name" value="Cyt_P450"/>
</dbReference>
<gene>
    <name evidence="16" type="ORF">NQ317_005077</name>
</gene>
<evidence type="ECO:0000256" key="12">
    <source>
        <dbReference type="ARBA" id="ARBA00023033"/>
    </source>
</evidence>
<comment type="similarity">
    <text evidence="5 14">Belongs to the cytochrome P450 family.</text>
</comment>
<evidence type="ECO:0000256" key="10">
    <source>
        <dbReference type="ARBA" id="ARBA00023002"/>
    </source>
</evidence>
<keyword evidence="11 14" id="KW-0408">Iron</keyword>
<evidence type="ECO:0008006" key="18">
    <source>
        <dbReference type="Google" id="ProtNLM"/>
    </source>
</evidence>
<dbReference type="PRINTS" id="PR00385">
    <property type="entry name" value="P450"/>
</dbReference>
<dbReference type="PRINTS" id="PR00463">
    <property type="entry name" value="EP450I"/>
</dbReference>
<keyword evidence="13 15" id="KW-0472">Membrane</keyword>
<feature type="transmembrane region" description="Helical" evidence="15">
    <location>
        <begin position="22"/>
        <end position="41"/>
    </location>
</feature>
<dbReference type="PANTHER" id="PTHR24291">
    <property type="entry name" value="CYTOCHROME P450 FAMILY 4"/>
    <property type="match status" value="1"/>
</dbReference>
<keyword evidence="7 14" id="KW-0479">Metal-binding</keyword>
<evidence type="ECO:0000256" key="1">
    <source>
        <dbReference type="ARBA" id="ARBA00001971"/>
    </source>
</evidence>
<keyword evidence="8" id="KW-0256">Endoplasmic reticulum</keyword>
<proteinExistence type="inferred from homology"/>
<keyword evidence="12 14" id="KW-0503">Monooxygenase</keyword>
<dbReference type="InterPro" id="IPR002401">
    <property type="entry name" value="Cyt_P450_E_grp-I"/>
</dbReference>